<feature type="domain" description="C-type lectin" evidence="2">
    <location>
        <begin position="28"/>
        <end position="147"/>
    </location>
</feature>
<dbReference type="Gene3D" id="3.10.100.10">
    <property type="entry name" value="Mannose-Binding Protein A, subunit A"/>
    <property type="match status" value="1"/>
</dbReference>
<feature type="signal peptide" evidence="1">
    <location>
        <begin position="1"/>
        <end position="19"/>
    </location>
</feature>
<organism evidence="3 4">
    <name type="scientific">Diploscapter pachys</name>
    <dbReference type="NCBI Taxonomy" id="2018661"/>
    <lineage>
        <taxon>Eukaryota</taxon>
        <taxon>Metazoa</taxon>
        <taxon>Ecdysozoa</taxon>
        <taxon>Nematoda</taxon>
        <taxon>Chromadorea</taxon>
        <taxon>Rhabditida</taxon>
        <taxon>Rhabditina</taxon>
        <taxon>Rhabditomorpha</taxon>
        <taxon>Rhabditoidea</taxon>
        <taxon>Rhabditidae</taxon>
        <taxon>Diploscapter</taxon>
    </lineage>
</organism>
<evidence type="ECO:0000256" key="1">
    <source>
        <dbReference type="SAM" id="SignalP"/>
    </source>
</evidence>
<name>A0A2A2LV66_9BILA</name>
<accession>A0A2A2LV66</accession>
<dbReference type="Pfam" id="PF00059">
    <property type="entry name" value="Lectin_C"/>
    <property type="match status" value="1"/>
</dbReference>
<keyword evidence="1" id="KW-0732">Signal</keyword>
<dbReference type="EMBL" id="LIAE01006406">
    <property type="protein sequence ID" value="PAV90058.1"/>
    <property type="molecule type" value="Genomic_DNA"/>
</dbReference>
<evidence type="ECO:0000313" key="3">
    <source>
        <dbReference type="EMBL" id="PAV90058.1"/>
    </source>
</evidence>
<feature type="chain" id="PRO_5012652164" description="C-type lectin domain-containing protein" evidence="1">
    <location>
        <begin position="20"/>
        <end position="320"/>
    </location>
</feature>
<evidence type="ECO:0000259" key="2">
    <source>
        <dbReference type="PROSITE" id="PS50041"/>
    </source>
</evidence>
<dbReference type="PANTHER" id="PTHR22803">
    <property type="entry name" value="MANNOSE, PHOSPHOLIPASE, LECTIN RECEPTOR RELATED"/>
    <property type="match status" value="1"/>
</dbReference>
<dbReference type="InterPro" id="IPR016186">
    <property type="entry name" value="C-type_lectin-like/link_sf"/>
</dbReference>
<dbReference type="Proteomes" id="UP000218231">
    <property type="component" value="Unassembled WGS sequence"/>
</dbReference>
<dbReference type="InterPro" id="IPR050111">
    <property type="entry name" value="C-type_lectin/snaclec_domain"/>
</dbReference>
<dbReference type="AlphaFoldDB" id="A0A2A2LV66"/>
<dbReference type="SUPFAM" id="SSF56436">
    <property type="entry name" value="C-type lectin-like"/>
    <property type="match status" value="1"/>
</dbReference>
<gene>
    <name evidence="3" type="ORF">WR25_14879</name>
</gene>
<dbReference type="CDD" id="cd00037">
    <property type="entry name" value="CLECT"/>
    <property type="match status" value="1"/>
</dbReference>
<protein>
    <recommendedName>
        <fullName evidence="2">C-type lectin domain-containing protein</fullName>
    </recommendedName>
</protein>
<proteinExistence type="predicted"/>
<keyword evidence="4" id="KW-1185">Reference proteome</keyword>
<reference evidence="3 4" key="1">
    <citation type="journal article" date="2017" name="Curr. Biol.">
        <title>Genome architecture and evolution of a unichromosomal asexual nematode.</title>
        <authorList>
            <person name="Fradin H."/>
            <person name="Zegar C."/>
            <person name="Gutwein M."/>
            <person name="Lucas J."/>
            <person name="Kovtun M."/>
            <person name="Corcoran D."/>
            <person name="Baugh L.R."/>
            <person name="Kiontke K."/>
            <person name="Gunsalus K."/>
            <person name="Fitch D.H."/>
            <person name="Piano F."/>
        </authorList>
    </citation>
    <scope>NUCLEOTIDE SEQUENCE [LARGE SCALE GENOMIC DNA]</scope>
    <source>
        <strain evidence="3">PF1309</strain>
    </source>
</reference>
<dbReference type="OrthoDB" id="5877732at2759"/>
<dbReference type="PROSITE" id="PS50041">
    <property type="entry name" value="C_TYPE_LECTIN_2"/>
    <property type="match status" value="1"/>
</dbReference>
<dbReference type="SMART" id="SM00034">
    <property type="entry name" value="CLECT"/>
    <property type="match status" value="1"/>
</dbReference>
<evidence type="ECO:0000313" key="4">
    <source>
        <dbReference type="Proteomes" id="UP000218231"/>
    </source>
</evidence>
<sequence length="320" mass="36077">MLFLASLFLFSLKIVQIQCQCQGDEHFFGNFCYYFEAAPEPFLMADNSCNLRGQNMTSIHSQYENQFLRATASDAFSASGYSSYLIGYTSLNSEDGKTFQWVDGTKTDFNGWDRGEPSFGNQCAMQRMSDGNWLTHPCNQKMPFVCKGPAKGITTTNAPVSGGTTTDPLHSYQRCQYRGENGLIYPPTGRCYSFHKFSDDTGDEWLQCHGTIHDVKEDEFVARMVVDLFRVWKCFSPFTNFVYAIGAVTSPGSGCQWAVNGESFDYYKGNISQWICMTNVDDGVIGIVNQTTMTWDWGNIDNTGWWSTVPPECHVYLCKS</sequence>
<comment type="caution">
    <text evidence="3">The sequence shown here is derived from an EMBL/GenBank/DDBJ whole genome shotgun (WGS) entry which is preliminary data.</text>
</comment>
<dbReference type="InterPro" id="IPR001304">
    <property type="entry name" value="C-type_lectin-like"/>
</dbReference>
<dbReference type="InterPro" id="IPR016187">
    <property type="entry name" value="CTDL_fold"/>
</dbReference>
<dbReference type="STRING" id="2018661.A0A2A2LV66"/>